<evidence type="ECO:0000256" key="2">
    <source>
        <dbReference type="ARBA" id="ARBA00008796"/>
    </source>
</evidence>
<dbReference type="InterPro" id="IPR002993">
    <property type="entry name" value="ODC_AZ"/>
</dbReference>
<dbReference type="PANTHER" id="PTHR10279:SF10">
    <property type="entry name" value="ORNITHINE DECARBOXYLASE ANTIZYME"/>
    <property type="match status" value="1"/>
</dbReference>
<feature type="compositionally biased region" description="Polar residues" evidence="6">
    <location>
        <begin position="131"/>
        <end position="144"/>
    </location>
</feature>
<evidence type="ECO:0000256" key="1">
    <source>
        <dbReference type="ARBA" id="ARBA00002307"/>
    </source>
</evidence>
<comment type="subunit">
    <text evidence="3">Interacts with ODC and thereby sterically blocks ODC homodimerization.</text>
</comment>
<evidence type="ECO:0000256" key="5">
    <source>
        <dbReference type="ARBA" id="ARBA00022758"/>
    </source>
</evidence>
<evidence type="ECO:0000256" key="6">
    <source>
        <dbReference type="SAM" id="MobiDB-lite"/>
    </source>
</evidence>
<dbReference type="GO" id="GO:0045732">
    <property type="term" value="P:positive regulation of protein catabolic process"/>
    <property type="evidence" value="ECO:0007669"/>
    <property type="project" value="TreeGrafter"/>
</dbReference>
<comment type="caution">
    <text evidence="7">The sequence shown here is derived from an EMBL/GenBank/DDBJ whole genome shotgun (WGS) entry which is preliminary data.</text>
</comment>
<dbReference type="Pfam" id="PF02100">
    <property type="entry name" value="ODC_AZ"/>
    <property type="match status" value="1"/>
</dbReference>
<feature type="compositionally biased region" description="Low complexity" evidence="6">
    <location>
        <begin position="116"/>
        <end position="130"/>
    </location>
</feature>
<evidence type="ECO:0000313" key="7">
    <source>
        <dbReference type="EMBL" id="OJA11244.1"/>
    </source>
</evidence>
<dbReference type="SUPFAM" id="SSF55729">
    <property type="entry name" value="Acyl-CoA N-acyltransferases (Nat)"/>
    <property type="match status" value="1"/>
</dbReference>
<dbReference type="GO" id="GO:0008073">
    <property type="term" value="F:ornithine decarboxylase inhibitor activity"/>
    <property type="evidence" value="ECO:0007669"/>
    <property type="project" value="InterPro"/>
</dbReference>
<evidence type="ECO:0000313" key="8">
    <source>
        <dbReference type="Proteomes" id="UP000183567"/>
    </source>
</evidence>
<dbReference type="AlphaFoldDB" id="A0A1J8QHN7"/>
<dbReference type="OrthoDB" id="5959761at2759"/>
<dbReference type="PANTHER" id="PTHR10279">
    <property type="entry name" value="ORNITHINE DECARBOXYLASE ANTIZYME"/>
    <property type="match status" value="1"/>
</dbReference>
<feature type="region of interest" description="Disordered" evidence="6">
    <location>
        <begin position="97"/>
        <end position="183"/>
    </location>
</feature>
<dbReference type="GO" id="GO:0005737">
    <property type="term" value="C:cytoplasm"/>
    <property type="evidence" value="ECO:0007669"/>
    <property type="project" value="TreeGrafter"/>
</dbReference>
<gene>
    <name evidence="7" type="ORF">AZE42_09628</name>
</gene>
<evidence type="ECO:0000256" key="3">
    <source>
        <dbReference type="ARBA" id="ARBA00011486"/>
    </source>
</evidence>
<accession>A0A1J8QHN7</accession>
<dbReference type="EMBL" id="LVVM01005147">
    <property type="protein sequence ID" value="OJA11244.1"/>
    <property type="molecule type" value="Genomic_DNA"/>
</dbReference>
<proteinExistence type="inferred from homology"/>
<comment type="function">
    <text evidence="1">Ornithine decarboxylase (ODC) antizyme protein that negatively regulates ODC activity and intracellular polyamine biosynthesis in response to increased intracellular polyamine levels. Binds to ODC monomers, inhibiting the assembly of the functional ODC homodimer, and targets the monomers for ubiquitin-independent proteolytic destruction by the 26S proteasome.</text>
</comment>
<dbReference type="GO" id="GO:0005634">
    <property type="term" value="C:nucleus"/>
    <property type="evidence" value="ECO:0007669"/>
    <property type="project" value="TreeGrafter"/>
</dbReference>
<evidence type="ECO:0000256" key="4">
    <source>
        <dbReference type="ARBA" id="ARBA00017712"/>
    </source>
</evidence>
<dbReference type="Proteomes" id="UP000183567">
    <property type="component" value="Unassembled WGS sequence"/>
</dbReference>
<dbReference type="InterPro" id="IPR038581">
    <property type="entry name" value="ODC_AZ_sf"/>
</dbReference>
<protein>
    <recommendedName>
        <fullName evidence="4">Ornithine decarboxylase antizyme</fullName>
    </recommendedName>
</protein>
<comment type="similarity">
    <text evidence="2">Belongs to the ODC antizyme family.</text>
</comment>
<reference evidence="7 8" key="1">
    <citation type="submission" date="2016-03" db="EMBL/GenBank/DDBJ databases">
        <title>Comparative genomics of the ectomycorrhizal sister species Rhizopogon vinicolor and Rhizopogon vesiculosus (Basidiomycota: Boletales) reveals a divergence of the mating type B locus.</title>
        <authorList>
            <person name="Mujic A.B."/>
            <person name="Kuo A."/>
            <person name="Tritt A."/>
            <person name="Lipzen A."/>
            <person name="Chen C."/>
            <person name="Johnson J."/>
            <person name="Sharma A."/>
            <person name="Barry K."/>
            <person name="Grigoriev I.V."/>
            <person name="Spatafora J.W."/>
        </authorList>
    </citation>
    <scope>NUCLEOTIDE SEQUENCE [LARGE SCALE GENOMIC DNA]</scope>
    <source>
        <strain evidence="7 8">AM-OR11-056</strain>
    </source>
</reference>
<name>A0A1J8QHN7_9AGAM</name>
<sequence length="313" mass="32829">MNVDVIGGRGLSCGNGGADDKYMHDLRPTTPTSPVAQLKHNLVFAPPTAVNPLEMGLSLLTTLPVCLPSAKCRATTTCTITLLRSLADPDGGFDIPNAKCPPDRGSSDCVTGSPASSISSSHFSHFSSSSNATDDSIMHSSYSPYRSAIPPQDIPDRPTSPYDIATPPLTPDDDEDGSDSGIATNHSKDALDLLLAIFPRNGLSLLPFAKSVVVTAPNLGASFDGVVLDLPGKTKTLYVDGKNAQAVSLRESIVALLELADEQLQCSALVIAFNKTSHGLSELLHSLMYVGGSVVTKPPFQVDPAYILVGLDI</sequence>
<dbReference type="GO" id="GO:0075523">
    <property type="term" value="P:viral translational frameshifting"/>
    <property type="evidence" value="ECO:0007669"/>
    <property type="project" value="UniProtKB-KW"/>
</dbReference>
<dbReference type="InterPro" id="IPR016181">
    <property type="entry name" value="Acyl_CoA_acyltransferase"/>
</dbReference>
<keyword evidence="8" id="KW-1185">Reference proteome</keyword>
<dbReference type="Gene3D" id="3.40.630.60">
    <property type="match status" value="1"/>
</dbReference>
<keyword evidence="5" id="KW-0688">Ribosomal frameshifting</keyword>
<organism evidence="7 8">
    <name type="scientific">Rhizopogon vesiculosus</name>
    <dbReference type="NCBI Taxonomy" id="180088"/>
    <lineage>
        <taxon>Eukaryota</taxon>
        <taxon>Fungi</taxon>
        <taxon>Dikarya</taxon>
        <taxon>Basidiomycota</taxon>
        <taxon>Agaricomycotina</taxon>
        <taxon>Agaricomycetes</taxon>
        <taxon>Agaricomycetidae</taxon>
        <taxon>Boletales</taxon>
        <taxon>Suillineae</taxon>
        <taxon>Rhizopogonaceae</taxon>
        <taxon>Rhizopogon</taxon>
    </lineage>
</organism>